<gene>
    <name evidence="3" type="ORF">LOD99_3669</name>
</gene>
<evidence type="ECO:0008006" key="5">
    <source>
        <dbReference type="Google" id="ProtNLM"/>
    </source>
</evidence>
<feature type="repeat" description="ANK" evidence="1">
    <location>
        <begin position="236"/>
        <end position="268"/>
    </location>
</feature>
<dbReference type="PROSITE" id="PS50297">
    <property type="entry name" value="ANK_REP_REGION"/>
    <property type="match status" value="2"/>
</dbReference>
<dbReference type="Gene3D" id="1.25.40.20">
    <property type="entry name" value="Ankyrin repeat-containing domain"/>
    <property type="match status" value="2"/>
</dbReference>
<feature type="transmembrane region" description="Helical" evidence="2">
    <location>
        <begin position="510"/>
        <end position="534"/>
    </location>
</feature>
<sequence length="935" mass="106353">MLRTGIVFIFPIFSALLFFHISYRLGELKESLLLQNENKKIPVLLPNDRAVVDLILKYSQLDSIVDKEIGSLIHKAAAEDNVLLANALVEKNIELQVVNSKGFSPLKIASKRGNIGVVKVLLNAGADPNYIGKKVPGFSALNNAVQFGQLACAKLLIDFGANLVHSDMTNTALHSASYGGHPDVVEFLIRDVGMDVNQRNNANRTPLYQSITQGHYSVAKVLLGLGADPNVALTAENETLVHIAVREGEKEILTLLLEAKARPDEALRNGTTPLMLAVQADRADYIPLIMAYGITLAKKDQEGETILHHIARNDSCDSAKYILKRIGAMKGITQEFQIFKNKNEHGKSAYDIAIECHSERVLKIFIRHSPKNYFRNNTQQIHRFYDKKLYDTLKEILSGLVSFDEENGRVTAEVIIFESSEDGNFPDKQSEYPIKQTLLHKLKDCPDPELKYHPLVNLIIEDKLRFHHWRYLISLVLFLFFLFCLNYALIQASTKCDSKLWAYETLKDAGRAFCEIVCLIYFAFFTILLFVEFFTTWSLVFGKKIGQRYADLINMSYLNGKQYNFLSITSDLITSQYRILDLKLKFLLSAFLVYFNSKYIIIDLIALESFGLLVILRISGSPAQWSFAGLTYIFFSVSLLKHTRIVPKLGAYVNDILQVFYKDIPSFSIVLIIIMLAFSGGIHLAARQQSLFAPLQQNQSIDRLTNLPYPVCNGSETAFFWFNPSLTALYDLRRPLLAGLVLFLDRGIGTHEEDLLQDNFIFTLIYLAFAYLITILMLNILIAQFVNSYRRIANVNSYDYKFELLVGLELRSFIFFGKFFRKSSSIESIEMPLGVWDQIQREATTRPLLDKAIMDLNSEFIRRGTEIDQEFDKNSKSHDNLRSKVTELSREVNSRLVEFEKSIDSMNNSKECLNQINELKGGLLEIKEMLKLKLN</sequence>
<evidence type="ECO:0000313" key="4">
    <source>
        <dbReference type="Proteomes" id="UP001165289"/>
    </source>
</evidence>
<feature type="transmembrane region" description="Helical" evidence="2">
    <location>
        <begin position="471"/>
        <end position="490"/>
    </location>
</feature>
<dbReference type="PANTHER" id="PTHR44207">
    <property type="entry name" value="SURFACE ANTIGEN BSPA-LIKE-RELATED"/>
    <property type="match status" value="1"/>
</dbReference>
<feature type="repeat" description="ANK" evidence="1">
    <location>
        <begin position="101"/>
        <end position="133"/>
    </location>
</feature>
<feature type="transmembrane region" description="Helical" evidence="2">
    <location>
        <begin position="586"/>
        <end position="616"/>
    </location>
</feature>
<dbReference type="PANTHER" id="PTHR44207:SF2">
    <property type="entry name" value="REPEAT PROTEIN, PUTATIVE-RELATED"/>
    <property type="match status" value="1"/>
</dbReference>
<comment type="caution">
    <text evidence="3">The sequence shown here is derived from an EMBL/GenBank/DDBJ whole genome shotgun (WGS) entry which is preliminary data.</text>
</comment>
<evidence type="ECO:0000256" key="2">
    <source>
        <dbReference type="SAM" id="Phobius"/>
    </source>
</evidence>
<reference evidence="3 4" key="1">
    <citation type="journal article" date="2023" name="BMC Biol.">
        <title>The compact genome of the sponge Oopsacas minuta (Hexactinellida) is lacking key metazoan core genes.</title>
        <authorList>
            <person name="Santini S."/>
            <person name="Schenkelaars Q."/>
            <person name="Jourda C."/>
            <person name="Duchesne M."/>
            <person name="Belahbib H."/>
            <person name="Rocher C."/>
            <person name="Selva M."/>
            <person name="Riesgo A."/>
            <person name="Vervoort M."/>
            <person name="Leys S.P."/>
            <person name="Kodjabachian L."/>
            <person name="Le Bivic A."/>
            <person name="Borchiellini C."/>
            <person name="Claverie J.M."/>
            <person name="Renard E."/>
        </authorList>
    </citation>
    <scope>NUCLEOTIDE SEQUENCE [LARGE SCALE GENOMIC DNA]</scope>
    <source>
        <strain evidence="3">SPO-2</strain>
    </source>
</reference>
<protein>
    <recommendedName>
        <fullName evidence="5">Ion transport domain-containing protein</fullName>
    </recommendedName>
</protein>
<keyword evidence="2" id="KW-0812">Transmembrane</keyword>
<name>A0AAV7JY54_9METZ</name>
<feature type="transmembrane region" description="Helical" evidence="2">
    <location>
        <begin position="760"/>
        <end position="782"/>
    </location>
</feature>
<dbReference type="AlphaFoldDB" id="A0AAV7JY54"/>
<accession>A0AAV7JY54</accession>
<dbReference type="InterPro" id="IPR036770">
    <property type="entry name" value="Ankyrin_rpt-contain_sf"/>
</dbReference>
<keyword evidence="2" id="KW-1133">Transmembrane helix</keyword>
<dbReference type="SUPFAM" id="SSF48403">
    <property type="entry name" value="Ankyrin repeat"/>
    <property type="match status" value="1"/>
</dbReference>
<dbReference type="Pfam" id="PF12796">
    <property type="entry name" value="Ank_2"/>
    <property type="match status" value="3"/>
</dbReference>
<organism evidence="3 4">
    <name type="scientific">Oopsacas minuta</name>
    <dbReference type="NCBI Taxonomy" id="111878"/>
    <lineage>
        <taxon>Eukaryota</taxon>
        <taxon>Metazoa</taxon>
        <taxon>Porifera</taxon>
        <taxon>Hexactinellida</taxon>
        <taxon>Hexasterophora</taxon>
        <taxon>Lyssacinosida</taxon>
        <taxon>Leucopsacidae</taxon>
        <taxon>Oopsacas</taxon>
    </lineage>
</organism>
<feature type="repeat" description="ANK" evidence="1">
    <location>
        <begin position="269"/>
        <end position="301"/>
    </location>
</feature>
<keyword evidence="1" id="KW-0040">ANK repeat</keyword>
<dbReference type="PROSITE" id="PS50088">
    <property type="entry name" value="ANK_REPEAT"/>
    <property type="match status" value="5"/>
</dbReference>
<dbReference type="InterPro" id="IPR002110">
    <property type="entry name" value="Ankyrin_rpt"/>
</dbReference>
<feature type="transmembrane region" description="Helical" evidence="2">
    <location>
        <begin position="622"/>
        <end position="640"/>
    </location>
</feature>
<feature type="transmembrane region" description="Helical" evidence="2">
    <location>
        <begin position="667"/>
        <end position="686"/>
    </location>
</feature>
<feature type="transmembrane region" description="Helical" evidence="2">
    <location>
        <begin position="6"/>
        <end position="25"/>
    </location>
</feature>
<evidence type="ECO:0000256" key="1">
    <source>
        <dbReference type="PROSITE-ProRule" id="PRU00023"/>
    </source>
</evidence>
<proteinExistence type="predicted"/>
<feature type="repeat" description="ANK" evidence="1">
    <location>
        <begin position="202"/>
        <end position="234"/>
    </location>
</feature>
<keyword evidence="2" id="KW-0472">Membrane</keyword>
<feature type="repeat" description="ANK" evidence="1">
    <location>
        <begin position="136"/>
        <end position="168"/>
    </location>
</feature>
<dbReference type="Proteomes" id="UP001165289">
    <property type="component" value="Unassembled WGS sequence"/>
</dbReference>
<evidence type="ECO:0000313" key="3">
    <source>
        <dbReference type="EMBL" id="KAI6653450.1"/>
    </source>
</evidence>
<keyword evidence="4" id="KW-1185">Reference proteome</keyword>
<dbReference type="SMART" id="SM00248">
    <property type="entry name" value="ANK"/>
    <property type="match status" value="9"/>
</dbReference>
<dbReference type="EMBL" id="JAKMXF010000277">
    <property type="protein sequence ID" value="KAI6653450.1"/>
    <property type="molecule type" value="Genomic_DNA"/>
</dbReference>